<accession>A0ABP0GNB5</accession>
<evidence type="ECO:0000256" key="2">
    <source>
        <dbReference type="PROSITE-ProRule" id="PRU00504"/>
    </source>
</evidence>
<organism evidence="3 4">
    <name type="scientific">Clavelina lepadiformis</name>
    <name type="common">Light-bulb sea squirt</name>
    <name type="synonym">Ascidia lepadiformis</name>
    <dbReference type="NCBI Taxonomy" id="159417"/>
    <lineage>
        <taxon>Eukaryota</taxon>
        <taxon>Metazoa</taxon>
        <taxon>Chordata</taxon>
        <taxon>Tunicata</taxon>
        <taxon>Ascidiacea</taxon>
        <taxon>Aplousobranchia</taxon>
        <taxon>Clavelinidae</taxon>
        <taxon>Clavelina</taxon>
    </lineage>
</organism>
<dbReference type="CDD" id="cd05819">
    <property type="entry name" value="NHL"/>
    <property type="match status" value="1"/>
</dbReference>
<dbReference type="InterPro" id="IPR050952">
    <property type="entry name" value="TRIM-NHL_E3_ligases"/>
</dbReference>
<comment type="caution">
    <text evidence="3">The sequence shown here is derived from an EMBL/GenBank/DDBJ whole genome shotgun (WGS) entry which is preliminary data.</text>
</comment>
<dbReference type="PANTHER" id="PTHR24104:SF50">
    <property type="entry name" value="SMP-30_GLUCONOLACTONASE_LRE-LIKE REGION DOMAIN-CONTAINING PROTEIN"/>
    <property type="match status" value="1"/>
</dbReference>
<name>A0ABP0GNB5_CLALP</name>
<dbReference type="InterPro" id="IPR011042">
    <property type="entry name" value="6-blade_b-propeller_TolB-like"/>
</dbReference>
<sequence>MVWKLNFFYNKPGSGEGEFEYARGLSVSPHTGNVIIGDINNKRIQILDDQYNYVTGWKIKVNESLLCPHALHRVNNEILAATIEGYTTLWHCPDVKDLSDYKPELRLAFGNDYFVFPRAISTTRKGHLVVSDVGKHRISLHDLNGTLIRDLGKLGTDDATEFNWPYYVNCDATGRIMVSDSHNRCVKLFDEDLRFLGSFGKDVFTCCTGVNYLDQHGGRYFVGDYDSQSFIELNKEGKVVDDIARDLKYPLSQVEFDQQGRIVTTCFPGFYVYSEEQLRPNNKSNMLSQSHHVYNANN</sequence>
<dbReference type="Proteomes" id="UP001642483">
    <property type="component" value="Unassembled WGS sequence"/>
</dbReference>
<dbReference type="PROSITE" id="PS51125">
    <property type="entry name" value="NHL"/>
    <property type="match status" value="2"/>
</dbReference>
<dbReference type="SUPFAM" id="SSF101898">
    <property type="entry name" value="NHL repeat"/>
    <property type="match status" value="1"/>
</dbReference>
<protein>
    <submittedName>
        <fullName evidence="3">Uncharacterized protein</fullName>
    </submittedName>
</protein>
<feature type="repeat" description="NHL" evidence="2">
    <location>
        <begin position="161"/>
        <end position="192"/>
    </location>
</feature>
<evidence type="ECO:0000313" key="4">
    <source>
        <dbReference type="Proteomes" id="UP001642483"/>
    </source>
</evidence>
<evidence type="ECO:0000256" key="1">
    <source>
        <dbReference type="ARBA" id="ARBA00022737"/>
    </source>
</evidence>
<evidence type="ECO:0000313" key="3">
    <source>
        <dbReference type="EMBL" id="CAK8693230.1"/>
    </source>
</evidence>
<dbReference type="InterPro" id="IPR001258">
    <property type="entry name" value="NHL_repeat"/>
</dbReference>
<keyword evidence="1" id="KW-0677">Repeat</keyword>
<dbReference type="Gene3D" id="2.120.10.30">
    <property type="entry name" value="TolB, C-terminal domain"/>
    <property type="match status" value="1"/>
</dbReference>
<gene>
    <name evidence="3" type="ORF">CVLEPA_LOCUS26538</name>
</gene>
<dbReference type="PANTHER" id="PTHR24104">
    <property type="entry name" value="E3 UBIQUITIN-PROTEIN LIGASE NHLRC1-RELATED"/>
    <property type="match status" value="1"/>
</dbReference>
<reference evidence="3 4" key="1">
    <citation type="submission" date="2024-02" db="EMBL/GenBank/DDBJ databases">
        <authorList>
            <person name="Daric V."/>
            <person name="Darras S."/>
        </authorList>
    </citation>
    <scope>NUCLEOTIDE SEQUENCE [LARGE SCALE GENOMIC DNA]</scope>
</reference>
<feature type="repeat" description="NHL" evidence="2">
    <location>
        <begin position="11"/>
        <end position="50"/>
    </location>
</feature>
<dbReference type="EMBL" id="CAWYQH010000130">
    <property type="protein sequence ID" value="CAK8693230.1"/>
    <property type="molecule type" value="Genomic_DNA"/>
</dbReference>
<proteinExistence type="predicted"/>
<keyword evidence="4" id="KW-1185">Reference proteome</keyword>